<dbReference type="Proteomes" id="UP000186015">
    <property type="component" value="Unassembled WGS sequence"/>
</dbReference>
<dbReference type="EMBL" id="FOAT01000017">
    <property type="protein sequence ID" value="SEL27602.1"/>
    <property type="molecule type" value="Genomic_DNA"/>
</dbReference>
<feature type="domain" description="Solute-binding protein family 3/N-terminal" evidence="3">
    <location>
        <begin position="42"/>
        <end position="270"/>
    </location>
</feature>
<dbReference type="InterPro" id="IPR001638">
    <property type="entry name" value="Solute-binding_3/MltF_N"/>
</dbReference>
<accession>A0A1H7NVQ5</accession>
<feature type="chain" id="PRO_5010212986" evidence="2">
    <location>
        <begin position="22"/>
        <end position="285"/>
    </location>
</feature>
<organism evidence="4 5">
    <name type="scientific">Ruminococcus albus</name>
    <dbReference type="NCBI Taxonomy" id="1264"/>
    <lineage>
        <taxon>Bacteria</taxon>
        <taxon>Bacillati</taxon>
        <taxon>Bacillota</taxon>
        <taxon>Clostridia</taxon>
        <taxon>Eubacteriales</taxon>
        <taxon>Oscillospiraceae</taxon>
        <taxon>Ruminococcus</taxon>
    </lineage>
</organism>
<feature type="signal peptide" evidence="2">
    <location>
        <begin position="1"/>
        <end position="21"/>
    </location>
</feature>
<evidence type="ECO:0000313" key="5">
    <source>
        <dbReference type="Proteomes" id="UP000186015"/>
    </source>
</evidence>
<dbReference type="AlphaFoldDB" id="A0A1H7NVQ5"/>
<proteinExistence type="predicted"/>
<name>A0A1H7NVQ5_RUMAL</name>
<dbReference type="PANTHER" id="PTHR35936">
    <property type="entry name" value="MEMBRANE-BOUND LYTIC MUREIN TRANSGLYCOSYLASE F"/>
    <property type="match status" value="1"/>
</dbReference>
<dbReference type="PROSITE" id="PS51257">
    <property type="entry name" value="PROKAR_LIPOPROTEIN"/>
    <property type="match status" value="1"/>
</dbReference>
<keyword evidence="1 2" id="KW-0732">Signal</keyword>
<dbReference type="Gene3D" id="3.40.190.10">
    <property type="entry name" value="Periplasmic binding protein-like II"/>
    <property type="match status" value="2"/>
</dbReference>
<dbReference type="Pfam" id="PF00497">
    <property type="entry name" value="SBP_bac_3"/>
    <property type="match status" value="1"/>
</dbReference>
<gene>
    <name evidence="4" type="ORF">SAMN05216469_11728</name>
</gene>
<sequence>MELKKVITAVLSMAVMTAALAGCGTKDSSSGDKKSGKSGNKTFTVGFDAEFPPYGYKDDNGEYVGFDLSLAEEVCSRNGWELVKQPIDWDSKDMELSSGSIDCIWNGFTINGREDAYTWTTPYVDNSQVVVVKNDSGIDKLSDLSGKVVIVQADSSALHALTGDDATDDNKALAASFADLQQVGDYNSAFLNLDSGAAEAVCLDYGVAVYEVANRGSNFKILDEKISTEQYGVGFLKGNTELRDTVQNTLAEMSKDGTLDKIADEWADKGIDKQSLCFDPDAKAE</sequence>
<evidence type="ECO:0000259" key="3">
    <source>
        <dbReference type="SMART" id="SM00062"/>
    </source>
</evidence>
<dbReference type="CDD" id="cd00996">
    <property type="entry name" value="PBP2_AatB_like"/>
    <property type="match status" value="1"/>
</dbReference>
<protein>
    <submittedName>
        <fullName evidence="4">Amino acid ABC transporter substrate-binding protein, PAAT family</fullName>
    </submittedName>
</protein>
<dbReference type="SUPFAM" id="SSF53850">
    <property type="entry name" value="Periplasmic binding protein-like II"/>
    <property type="match status" value="1"/>
</dbReference>
<evidence type="ECO:0000256" key="2">
    <source>
        <dbReference type="SAM" id="SignalP"/>
    </source>
</evidence>
<dbReference type="PANTHER" id="PTHR35936:SF34">
    <property type="entry name" value="ABC TRANSPORTER EXTRACELLULAR-BINDING PROTEIN YCKB-RELATED"/>
    <property type="match status" value="1"/>
</dbReference>
<evidence type="ECO:0000313" key="4">
    <source>
        <dbReference type="EMBL" id="SEL27602.1"/>
    </source>
</evidence>
<reference evidence="4 5" key="1">
    <citation type="submission" date="2016-10" db="EMBL/GenBank/DDBJ databases">
        <authorList>
            <person name="de Groot N.N."/>
        </authorList>
    </citation>
    <scope>NUCLEOTIDE SEQUENCE [LARGE SCALE GENOMIC DNA]</scope>
    <source>
        <strain evidence="4 5">KH2T6</strain>
    </source>
</reference>
<dbReference type="RefSeq" id="WP_074835311.1">
    <property type="nucleotide sequence ID" value="NZ_FOAT01000017.1"/>
</dbReference>
<dbReference type="OrthoDB" id="9775197at2"/>
<evidence type="ECO:0000256" key="1">
    <source>
        <dbReference type="ARBA" id="ARBA00022729"/>
    </source>
</evidence>
<dbReference type="SMART" id="SM00062">
    <property type="entry name" value="PBPb"/>
    <property type="match status" value="1"/>
</dbReference>